<evidence type="ECO:0000259" key="8">
    <source>
        <dbReference type="Pfam" id="PF00970"/>
    </source>
</evidence>
<dbReference type="InterPro" id="IPR001433">
    <property type="entry name" value="OxRdtase_FAD/NAD-bd"/>
</dbReference>
<keyword evidence="2 6" id="KW-0285">Flavoprotein</keyword>
<evidence type="ECO:0000256" key="3">
    <source>
        <dbReference type="ARBA" id="ARBA00022827"/>
    </source>
</evidence>
<dbReference type="InterPro" id="IPR001834">
    <property type="entry name" value="CBR-like"/>
</dbReference>
<dbReference type="InterPro" id="IPR039261">
    <property type="entry name" value="FNR_nucleotide-bd"/>
</dbReference>
<evidence type="ECO:0000256" key="5">
    <source>
        <dbReference type="ARBA" id="ARBA00023027"/>
    </source>
</evidence>
<dbReference type="Gene3D" id="3.40.50.80">
    <property type="entry name" value="Nucleotide-binding domain of ferredoxin-NADP reductase (FNR) module"/>
    <property type="match status" value="1"/>
</dbReference>
<dbReference type="PRINTS" id="PR00406">
    <property type="entry name" value="CYTB5RDTASE"/>
</dbReference>
<dbReference type="SUPFAM" id="SSF52343">
    <property type="entry name" value="Ferredoxin reductase-like, C-terminal NADP-linked domain"/>
    <property type="match status" value="1"/>
</dbReference>
<feature type="binding site" evidence="6">
    <location>
        <position position="19"/>
    </location>
    <ligand>
        <name>FAD</name>
        <dbReference type="ChEBI" id="CHEBI:57692"/>
    </ligand>
</feature>
<feature type="domain" description="Oxidoreductase FAD/NAD(P)-binding" evidence="7">
    <location>
        <begin position="62"/>
        <end position="110"/>
    </location>
</feature>
<feature type="binding site" evidence="6">
    <location>
        <position position="2"/>
    </location>
    <ligand>
        <name>FAD</name>
        <dbReference type="ChEBI" id="CHEBI:57692"/>
    </ligand>
</feature>
<keyword evidence="5" id="KW-0520">NAD</keyword>
<comment type="cofactor">
    <cofactor evidence="1 6">
        <name>FAD</name>
        <dbReference type="ChEBI" id="CHEBI:57692"/>
    </cofactor>
</comment>
<dbReference type="SUPFAM" id="SSF63380">
    <property type="entry name" value="Riboflavin synthase domain-like"/>
    <property type="match status" value="1"/>
</dbReference>
<dbReference type="GO" id="GO:0004128">
    <property type="term" value="F:cytochrome-b5 reductase activity, acting on NAD(P)H"/>
    <property type="evidence" value="ECO:0007669"/>
    <property type="project" value="TreeGrafter"/>
</dbReference>
<keyword evidence="4" id="KW-0560">Oxidoreductase</keyword>
<organism evidence="10">
    <name type="scientific">Lygus hesperus</name>
    <name type="common">Western plant bug</name>
    <dbReference type="NCBI Taxonomy" id="30085"/>
    <lineage>
        <taxon>Eukaryota</taxon>
        <taxon>Metazoa</taxon>
        <taxon>Ecdysozoa</taxon>
        <taxon>Arthropoda</taxon>
        <taxon>Hexapoda</taxon>
        <taxon>Insecta</taxon>
        <taxon>Pterygota</taxon>
        <taxon>Neoptera</taxon>
        <taxon>Paraneoptera</taxon>
        <taxon>Hemiptera</taxon>
        <taxon>Heteroptera</taxon>
        <taxon>Panheteroptera</taxon>
        <taxon>Cimicomorpha</taxon>
        <taxon>Miridae</taxon>
        <taxon>Mirini</taxon>
        <taxon>Lygus</taxon>
    </lineage>
</organism>
<accession>A0A0A9XWR8</accession>
<dbReference type="Gene3D" id="2.40.30.10">
    <property type="entry name" value="Translation factors"/>
    <property type="match status" value="1"/>
</dbReference>
<dbReference type="CDD" id="cd06183">
    <property type="entry name" value="cyt_b5_reduct_like"/>
    <property type="match status" value="1"/>
</dbReference>
<sequence>MRFYTPITPNGTKGYFDLLVRKQRPGRFTEHLFSMNIGDNLLFRVVQYKLRYRKNRWKEVGLICGGTGICPILQFMSASLESKGDTTKMNLLFGNRSENQILLKGMLDKLA</sequence>
<dbReference type="EMBL" id="GBHO01018364">
    <property type="protein sequence ID" value="JAG25240.1"/>
    <property type="molecule type" value="Transcribed_RNA"/>
</dbReference>
<proteinExistence type="predicted"/>
<dbReference type="AlphaFoldDB" id="A0A0A9XWR8"/>
<dbReference type="EMBL" id="GBHO01018362">
    <property type="protein sequence ID" value="JAG25242.1"/>
    <property type="molecule type" value="Transcribed_RNA"/>
</dbReference>
<evidence type="ECO:0000313" key="10">
    <source>
        <dbReference type="EMBL" id="JAG25242.1"/>
    </source>
</evidence>
<evidence type="ECO:0000256" key="2">
    <source>
        <dbReference type="ARBA" id="ARBA00022630"/>
    </source>
</evidence>
<feature type="binding site" evidence="6">
    <location>
        <position position="4"/>
    </location>
    <ligand>
        <name>FAD</name>
        <dbReference type="ChEBI" id="CHEBI:57692"/>
    </ligand>
</feature>
<reference evidence="10" key="2">
    <citation type="submission" date="2014-07" db="EMBL/GenBank/DDBJ databases">
        <authorList>
            <person name="Hull J."/>
        </authorList>
    </citation>
    <scope>NUCLEOTIDE SEQUENCE</scope>
</reference>
<dbReference type="PANTHER" id="PTHR19370:SF79">
    <property type="entry name" value="NADH-CYTOCHROME B5 REDUCTASE"/>
    <property type="match status" value="1"/>
</dbReference>
<dbReference type="PRINTS" id="PR00371">
    <property type="entry name" value="FPNCR"/>
</dbReference>
<keyword evidence="3 6" id="KW-0274">FAD</keyword>
<dbReference type="PANTHER" id="PTHR19370">
    <property type="entry name" value="NADH-CYTOCHROME B5 REDUCTASE"/>
    <property type="match status" value="1"/>
</dbReference>
<dbReference type="InterPro" id="IPR001709">
    <property type="entry name" value="Flavoprot_Pyr_Nucl_cyt_Rdtase"/>
</dbReference>
<evidence type="ECO:0000313" key="9">
    <source>
        <dbReference type="EMBL" id="JAG25240.1"/>
    </source>
</evidence>
<feature type="domain" description="Flavoprotein pyridine nucleotide cytochrome reductase-like FAD-binding" evidence="8">
    <location>
        <begin position="1"/>
        <end position="49"/>
    </location>
</feature>
<evidence type="ECO:0000256" key="4">
    <source>
        <dbReference type="ARBA" id="ARBA00023002"/>
    </source>
</evidence>
<evidence type="ECO:0000256" key="1">
    <source>
        <dbReference type="ARBA" id="ARBA00001974"/>
    </source>
</evidence>
<dbReference type="Pfam" id="PF00970">
    <property type="entry name" value="FAD_binding_6"/>
    <property type="match status" value="1"/>
</dbReference>
<dbReference type="InterPro" id="IPR017938">
    <property type="entry name" value="Riboflavin_synthase-like_b-brl"/>
</dbReference>
<evidence type="ECO:0000256" key="6">
    <source>
        <dbReference type="PIRSR" id="PIRSR601834-1"/>
    </source>
</evidence>
<dbReference type="Pfam" id="PF00175">
    <property type="entry name" value="NAD_binding_1"/>
    <property type="match status" value="1"/>
</dbReference>
<name>A0A0A9XWR8_LYGHE</name>
<evidence type="ECO:0000259" key="7">
    <source>
        <dbReference type="Pfam" id="PF00175"/>
    </source>
</evidence>
<dbReference type="InterPro" id="IPR008333">
    <property type="entry name" value="Cbr1-like_FAD-bd_dom"/>
</dbReference>
<protein>
    <submittedName>
        <fullName evidence="10">NADH-cytochrome b5 reductase 1</fullName>
    </submittedName>
</protein>
<gene>
    <name evidence="10" type="primary">cyb5r1_2</name>
    <name evidence="9" type="synonym">cyb5r1_1</name>
    <name evidence="10" type="ORF">CM83_11760</name>
    <name evidence="9" type="ORF">CM83_11762</name>
</gene>
<reference evidence="10" key="1">
    <citation type="journal article" date="2014" name="PLoS ONE">
        <title>Transcriptome-Based Identification of ABC Transporters in the Western Tarnished Plant Bug Lygus hesperus.</title>
        <authorList>
            <person name="Hull J.J."/>
            <person name="Chaney K."/>
            <person name="Geib S.M."/>
            <person name="Fabrick J.A."/>
            <person name="Brent C.S."/>
            <person name="Walsh D."/>
            <person name="Lavine L.C."/>
        </authorList>
    </citation>
    <scope>NUCLEOTIDE SEQUENCE</scope>
</reference>